<name>A0A2H0RAQ6_UNCKA</name>
<proteinExistence type="predicted"/>
<protein>
    <submittedName>
        <fullName evidence="1">Uncharacterized protein</fullName>
    </submittedName>
</protein>
<organism evidence="1 2">
    <name type="scientific">candidate division WWE3 bacterium CG10_big_fil_rev_8_21_14_0_10_32_10</name>
    <dbReference type="NCBI Taxonomy" id="1975090"/>
    <lineage>
        <taxon>Bacteria</taxon>
        <taxon>Katanobacteria</taxon>
    </lineage>
</organism>
<dbReference type="SUPFAM" id="SSF48295">
    <property type="entry name" value="TrpR-like"/>
    <property type="match status" value="1"/>
</dbReference>
<dbReference type="InterPro" id="IPR038116">
    <property type="entry name" value="TrpR-like_sf"/>
</dbReference>
<gene>
    <name evidence="1" type="ORF">COV24_01820</name>
</gene>
<dbReference type="EMBL" id="PCXU01000017">
    <property type="protein sequence ID" value="PIR43611.1"/>
    <property type="molecule type" value="Genomic_DNA"/>
</dbReference>
<dbReference type="InterPro" id="IPR010921">
    <property type="entry name" value="Trp_repressor/repl_initiator"/>
</dbReference>
<evidence type="ECO:0000313" key="2">
    <source>
        <dbReference type="Proteomes" id="UP000230214"/>
    </source>
</evidence>
<dbReference type="Gene3D" id="1.10.1270.10">
    <property type="entry name" value="TrpR-like"/>
    <property type="match status" value="1"/>
</dbReference>
<comment type="caution">
    <text evidence="1">The sequence shown here is derived from an EMBL/GenBank/DDBJ whole genome shotgun (WGS) entry which is preliminary data.</text>
</comment>
<dbReference type="Proteomes" id="UP000230214">
    <property type="component" value="Unassembled WGS sequence"/>
</dbReference>
<evidence type="ECO:0000313" key="1">
    <source>
        <dbReference type="EMBL" id="PIR43611.1"/>
    </source>
</evidence>
<dbReference type="AlphaFoldDB" id="A0A2H0RAQ6"/>
<dbReference type="GO" id="GO:0043565">
    <property type="term" value="F:sequence-specific DNA binding"/>
    <property type="evidence" value="ECO:0007669"/>
    <property type="project" value="InterPro"/>
</dbReference>
<reference evidence="1 2" key="1">
    <citation type="submission" date="2017-09" db="EMBL/GenBank/DDBJ databases">
        <title>Depth-based differentiation of microbial function through sediment-hosted aquifers and enrichment of novel symbionts in the deep terrestrial subsurface.</title>
        <authorList>
            <person name="Probst A.J."/>
            <person name="Ladd B."/>
            <person name="Jarett J.K."/>
            <person name="Geller-Mcgrath D.E."/>
            <person name="Sieber C.M."/>
            <person name="Emerson J.B."/>
            <person name="Anantharaman K."/>
            <person name="Thomas B.C."/>
            <person name="Malmstrom R."/>
            <person name="Stieglmeier M."/>
            <person name="Klingl A."/>
            <person name="Woyke T."/>
            <person name="Ryan C.M."/>
            <person name="Banfield J.F."/>
        </authorList>
    </citation>
    <scope>NUCLEOTIDE SEQUENCE [LARGE SCALE GENOMIC DNA]</scope>
    <source>
        <strain evidence="1">CG10_big_fil_rev_8_21_14_0_10_32_10</strain>
    </source>
</reference>
<accession>A0A2H0RAQ6</accession>
<sequence>MELKYYPKSYKDESLYYLSACLLAAKNVEESFKIINSLLGEEEKLQIGRRIITAENLIKGKTIHETASIMKSGTRTVNEVAKKLRNNPEGFKICVKKYVEMQKEYKDKKYIKRGGSRMVKKWTEKTDFEYKNLKR</sequence>